<dbReference type="HAMAP" id="MF_00598">
    <property type="entry name" value="Smg"/>
    <property type="match status" value="1"/>
</dbReference>
<accession>A0A1C2G3U7</accession>
<dbReference type="AlphaFoldDB" id="A0A1C2G3U7"/>
<comment type="caution">
    <text evidence="2">The sequence shown here is derived from an EMBL/GenBank/DDBJ whole genome shotgun (WGS) entry which is preliminary data.</text>
</comment>
<dbReference type="PANTHER" id="PTHR38692">
    <property type="entry name" value="PROTEIN SMG"/>
    <property type="match status" value="1"/>
</dbReference>
<evidence type="ECO:0000313" key="3">
    <source>
        <dbReference type="Proteomes" id="UP000253250"/>
    </source>
</evidence>
<dbReference type="Pfam" id="PF04361">
    <property type="entry name" value="DUF494"/>
    <property type="match status" value="1"/>
</dbReference>
<dbReference type="Proteomes" id="UP000253250">
    <property type="component" value="Unassembled WGS sequence"/>
</dbReference>
<dbReference type="NCBIfam" id="NF002897">
    <property type="entry name" value="PRK03430.1"/>
    <property type="match status" value="1"/>
</dbReference>
<keyword evidence="3" id="KW-1185">Reference proteome</keyword>
<evidence type="ECO:0000256" key="1">
    <source>
        <dbReference type="HAMAP-Rule" id="MF_00598"/>
    </source>
</evidence>
<name>A0A1C2G3U7_9GAMM</name>
<reference evidence="2 3" key="1">
    <citation type="submission" date="2018-02" db="EMBL/GenBank/DDBJ databases">
        <title>Insights into the biology of acidophilic members of the Acidiferrobacteraceae family derived from comparative genomic analyses.</title>
        <authorList>
            <person name="Issotta F."/>
            <person name="Thyssen C."/>
            <person name="Mena C."/>
            <person name="Moya A."/>
            <person name="Bellenberg S."/>
            <person name="Sproer C."/>
            <person name="Covarrubias P.C."/>
            <person name="Sand W."/>
            <person name="Quatrini R."/>
            <person name="Vera M."/>
        </authorList>
    </citation>
    <scope>NUCLEOTIDE SEQUENCE [LARGE SCALE GENOMIC DNA]</scope>
    <source>
        <strain evidence="3">m-1</strain>
    </source>
</reference>
<sequence length="160" mass="18030">MKENVLDVLMYLFENYMDEGPDFQPDQESLADELAQAGFPKAEIVKAFAWLEGLAALRSSEASSPANASLKSLRVYSEDEHKKMDTAARGFLLFLEQGGVLDAAARELVIDRVMALETDEMDLEQMKWIILMVLFNQPGQEQAYAWMEDLVFNETQGALN</sequence>
<organism evidence="2 3">
    <name type="scientific">Acidiferrobacter thiooxydans</name>
    <dbReference type="NCBI Taxonomy" id="163359"/>
    <lineage>
        <taxon>Bacteria</taxon>
        <taxon>Pseudomonadati</taxon>
        <taxon>Pseudomonadota</taxon>
        <taxon>Gammaproteobacteria</taxon>
        <taxon>Acidiferrobacterales</taxon>
        <taxon>Acidiferrobacteraceae</taxon>
        <taxon>Acidiferrobacter</taxon>
    </lineage>
</organism>
<dbReference type="STRING" id="163359.A9R16_08305"/>
<dbReference type="OrthoDB" id="9788984at2"/>
<protein>
    <recommendedName>
        <fullName evidence="1">Protein Smg homolog</fullName>
    </recommendedName>
</protein>
<gene>
    <name evidence="1" type="primary">smg</name>
    <name evidence="2" type="ORF">C4900_00705</name>
</gene>
<proteinExistence type="inferred from homology"/>
<dbReference type="EMBL" id="PSYR01000001">
    <property type="protein sequence ID" value="RCN58353.1"/>
    <property type="molecule type" value="Genomic_DNA"/>
</dbReference>
<evidence type="ECO:0000313" key="2">
    <source>
        <dbReference type="EMBL" id="RCN58353.1"/>
    </source>
</evidence>
<comment type="similarity">
    <text evidence="1">Belongs to the Smg family.</text>
</comment>
<dbReference type="PANTHER" id="PTHR38692:SF1">
    <property type="entry name" value="PROTEIN SMG"/>
    <property type="match status" value="1"/>
</dbReference>
<dbReference type="InterPro" id="IPR007456">
    <property type="entry name" value="Smg"/>
</dbReference>
<dbReference type="RefSeq" id="WP_065969065.1">
    <property type="nucleotide sequence ID" value="NZ_CP080624.1"/>
</dbReference>